<dbReference type="OrthoDB" id="2094445at2759"/>
<dbReference type="GO" id="GO:0015986">
    <property type="term" value="P:proton motive force-driven ATP synthesis"/>
    <property type="evidence" value="ECO:0007669"/>
    <property type="project" value="TreeGrafter"/>
</dbReference>
<dbReference type="PANTHER" id="PTHR28074">
    <property type="entry name" value="ATP SYNTHASE SUBUNIT K, MITOCHONDRIAL"/>
    <property type="match status" value="1"/>
</dbReference>
<reference evidence="5" key="1">
    <citation type="submission" date="2016-03" db="EMBL/GenBank/DDBJ databases">
        <authorList>
            <person name="Devillers H."/>
        </authorList>
    </citation>
    <scope>NUCLEOTIDE SEQUENCE [LARGE SCALE GENOMIC DNA]</scope>
</reference>
<name>A0A1G4J407_9SACH</name>
<accession>A0A1G4J407</accession>
<comment type="subcellular location">
    <subcellularLocation>
        <location evidence="1">Mitochondrion membrane</location>
    </subcellularLocation>
</comment>
<dbReference type="AlphaFoldDB" id="A0A1G4J407"/>
<keyword evidence="2" id="KW-0496">Mitochondrion</keyword>
<dbReference type="STRING" id="1230905.A0A1G4J407"/>
<dbReference type="EMBL" id="LT598466">
    <property type="protein sequence ID" value="SCU84269.1"/>
    <property type="molecule type" value="Genomic_DNA"/>
</dbReference>
<dbReference type="Pfam" id="PF11022">
    <property type="entry name" value="ATP19"/>
    <property type="match status" value="1"/>
</dbReference>
<gene>
    <name evidence="4" type="ORF">LAMI_0C06876G</name>
</gene>
<dbReference type="GO" id="GO:0031966">
    <property type="term" value="C:mitochondrial membrane"/>
    <property type="evidence" value="ECO:0007669"/>
    <property type="project" value="UniProtKB-SubCell"/>
</dbReference>
<evidence type="ECO:0000313" key="4">
    <source>
        <dbReference type="EMBL" id="SCU84269.1"/>
    </source>
</evidence>
<evidence type="ECO:0000256" key="2">
    <source>
        <dbReference type="ARBA" id="ARBA00023128"/>
    </source>
</evidence>
<sequence length="69" mass="7505">MGAAYHILGRTVQPHQLSIATISAVVLLALPNPFATKVPKKPEVKAASAEEEKFIANYIKEHTAKAEKH</sequence>
<protein>
    <submittedName>
        <fullName evidence="4">LAMI_0C06876g1_1</fullName>
    </submittedName>
</protein>
<organism evidence="4 5">
    <name type="scientific">Lachancea mirantina</name>
    <dbReference type="NCBI Taxonomy" id="1230905"/>
    <lineage>
        <taxon>Eukaryota</taxon>
        <taxon>Fungi</taxon>
        <taxon>Dikarya</taxon>
        <taxon>Ascomycota</taxon>
        <taxon>Saccharomycotina</taxon>
        <taxon>Saccharomycetes</taxon>
        <taxon>Saccharomycetales</taxon>
        <taxon>Saccharomycetaceae</taxon>
        <taxon>Lachancea</taxon>
    </lineage>
</organism>
<keyword evidence="3" id="KW-0472">Membrane</keyword>
<evidence type="ECO:0000313" key="5">
    <source>
        <dbReference type="Proteomes" id="UP000191024"/>
    </source>
</evidence>
<proteinExistence type="predicted"/>
<keyword evidence="5" id="KW-1185">Reference proteome</keyword>
<evidence type="ECO:0000256" key="3">
    <source>
        <dbReference type="ARBA" id="ARBA00023136"/>
    </source>
</evidence>
<dbReference type="Proteomes" id="UP000191024">
    <property type="component" value="Chromosome C"/>
</dbReference>
<evidence type="ECO:0000256" key="1">
    <source>
        <dbReference type="ARBA" id="ARBA00004325"/>
    </source>
</evidence>
<dbReference type="InterPro" id="IPR021278">
    <property type="entry name" value="ATP19"/>
</dbReference>
<dbReference type="PANTHER" id="PTHR28074:SF1">
    <property type="entry name" value="ATP SYNTHASE SUBUNIT K, MITOCHONDRIAL"/>
    <property type="match status" value="1"/>
</dbReference>